<keyword evidence="9" id="KW-1185">Reference proteome</keyword>
<evidence type="ECO:0000313" key="8">
    <source>
        <dbReference type="EMBL" id="TDV45493.1"/>
    </source>
</evidence>
<dbReference type="CDD" id="cd03064">
    <property type="entry name" value="TRX_Fd_NuoE"/>
    <property type="match status" value="1"/>
</dbReference>
<dbReference type="FunFam" id="1.10.10.1590:FF:000001">
    <property type="entry name" value="NADH-quinone oxidoreductase subunit E"/>
    <property type="match status" value="1"/>
</dbReference>
<dbReference type="EMBL" id="SOCP01000012">
    <property type="protein sequence ID" value="TDV45493.1"/>
    <property type="molecule type" value="Genomic_DNA"/>
</dbReference>
<evidence type="ECO:0000256" key="7">
    <source>
        <dbReference type="SAM" id="MobiDB-lite"/>
    </source>
</evidence>
<reference evidence="8 9" key="1">
    <citation type="submission" date="2019-03" db="EMBL/GenBank/DDBJ databases">
        <title>Genomic Encyclopedia of Archaeal and Bacterial Type Strains, Phase II (KMG-II): from individual species to whole genera.</title>
        <authorList>
            <person name="Goeker M."/>
        </authorList>
    </citation>
    <scope>NUCLEOTIDE SEQUENCE [LARGE SCALE GENOMIC DNA]</scope>
    <source>
        <strain evidence="8 9">DSM 45499</strain>
    </source>
</reference>
<feature type="region of interest" description="Disordered" evidence="7">
    <location>
        <begin position="1"/>
        <end position="29"/>
    </location>
</feature>
<evidence type="ECO:0000256" key="6">
    <source>
        <dbReference type="ARBA" id="ARBA00034078"/>
    </source>
</evidence>
<keyword evidence="2" id="KW-0001">2Fe-2S</keyword>
<comment type="cofactor">
    <cofactor evidence="6">
        <name>[2Fe-2S] cluster</name>
        <dbReference type="ChEBI" id="CHEBI:190135"/>
    </cofactor>
</comment>
<dbReference type="PANTHER" id="PTHR10371">
    <property type="entry name" value="NADH DEHYDROGENASE UBIQUINONE FLAVOPROTEIN 2, MITOCHONDRIAL"/>
    <property type="match status" value="1"/>
</dbReference>
<dbReference type="AlphaFoldDB" id="A0A4R7V984"/>
<proteinExistence type="inferred from homology"/>
<keyword evidence="5" id="KW-0411">Iron-sulfur</keyword>
<evidence type="ECO:0000256" key="3">
    <source>
        <dbReference type="ARBA" id="ARBA00022723"/>
    </source>
</evidence>
<evidence type="ECO:0000256" key="2">
    <source>
        <dbReference type="ARBA" id="ARBA00022714"/>
    </source>
</evidence>
<dbReference type="Pfam" id="PF01257">
    <property type="entry name" value="2Fe-2S_thioredx"/>
    <property type="match status" value="1"/>
</dbReference>
<protein>
    <submittedName>
        <fullName evidence="8">NADH dehydrogenase subunit E</fullName>
    </submittedName>
</protein>
<evidence type="ECO:0000256" key="1">
    <source>
        <dbReference type="ARBA" id="ARBA00010643"/>
    </source>
</evidence>
<dbReference type="Gene3D" id="3.40.30.10">
    <property type="entry name" value="Glutaredoxin"/>
    <property type="match status" value="1"/>
</dbReference>
<dbReference type="NCBIfam" id="NF005721">
    <property type="entry name" value="PRK07539.1-1"/>
    <property type="match status" value="1"/>
</dbReference>
<dbReference type="InterPro" id="IPR041921">
    <property type="entry name" value="NuoE_N"/>
</dbReference>
<dbReference type="PANTHER" id="PTHR10371:SF3">
    <property type="entry name" value="NADH DEHYDROGENASE [UBIQUINONE] FLAVOPROTEIN 2, MITOCHONDRIAL"/>
    <property type="match status" value="1"/>
</dbReference>
<gene>
    <name evidence="8" type="ORF">CLV71_112161</name>
</gene>
<dbReference type="GO" id="GO:0003954">
    <property type="term" value="F:NADH dehydrogenase activity"/>
    <property type="evidence" value="ECO:0007669"/>
    <property type="project" value="TreeGrafter"/>
</dbReference>
<dbReference type="OrthoDB" id="9807941at2"/>
<organism evidence="8 9">
    <name type="scientific">Actinophytocola oryzae</name>
    <dbReference type="NCBI Taxonomy" id="502181"/>
    <lineage>
        <taxon>Bacteria</taxon>
        <taxon>Bacillati</taxon>
        <taxon>Actinomycetota</taxon>
        <taxon>Actinomycetes</taxon>
        <taxon>Pseudonocardiales</taxon>
        <taxon>Pseudonocardiaceae</taxon>
    </lineage>
</organism>
<comment type="caution">
    <text evidence="8">The sequence shown here is derived from an EMBL/GenBank/DDBJ whole genome shotgun (WGS) entry which is preliminary data.</text>
</comment>
<dbReference type="Proteomes" id="UP000294927">
    <property type="component" value="Unassembled WGS sequence"/>
</dbReference>
<feature type="region of interest" description="Disordered" evidence="7">
    <location>
        <begin position="273"/>
        <end position="294"/>
    </location>
</feature>
<dbReference type="SUPFAM" id="SSF52833">
    <property type="entry name" value="Thioredoxin-like"/>
    <property type="match status" value="1"/>
</dbReference>
<dbReference type="GO" id="GO:0051537">
    <property type="term" value="F:2 iron, 2 sulfur cluster binding"/>
    <property type="evidence" value="ECO:0007669"/>
    <property type="project" value="UniProtKB-KW"/>
</dbReference>
<sequence>MNQPLNTGSTYGGSSVGAGETHAATGPDTDVIATSAVSPEETRALVEPAMPDLSVFGPDVIAKAQVQIATYPESRSALLPMLHLVQSVEGYVSQAGIQFCAQQLELSNAEVSAVATFYTMYKRKPCGEHLVSVCTNTLCAVLGGDAIYERLQKHLSNDGSPLKHEDTSGTPGETGSITLEHAECLAACDLGPVLQVNYEFYDNQTPESAVELVDALRRGEKPAPTRGAPLTDLRTVELELAGFYPEDDAEFRGRIDGPSAAVETLRGAQLAADRGWTAPAMPEKAPELPEVEKK</sequence>
<feature type="compositionally biased region" description="Basic and acidic residues" evidence="7">
    <location>
        <begin position="284"/>
        <end position="294"/>
    </location>
</feature>
<name>A0A4R7V984_9PSEU</name>
<dbReference type="Gene3D" id="1.10.10.1590">
    <property type="entry name" value="NADH-quinone oxidoreductase subunit E"/>
    <property type="match status" value="1"/>
</dbReference>
<keyword evidence="4" id="KW-0408">Iron</keyword>
<comment type="similarity">
    <text evidence="1">Belongs to the complex I 24 kDa subunit family.</text>
</comment>
<evidence type="ECO:0000313" key="9">
    <source>
        <dbReference type="Proteomes" id="UP000294927"/>
    </source>
</evidence>
<dbReference type="InterPro" id="IPR042128">
    <property type="entry name" value="NuoE_dom"/>
</dbReference>
<evidence type="ECO:0000256" key="5">
    <source>
        <dbReference type="ARBA" id="ARBA00023014"/>
    </source>
</evidence>
<evidence type="ECO:0000256" key="4">
    <source>
        <dbReference type="ARBA" id="ARBA00023004"/>
    </source>
</evidence>
<dbReference type="InterPro" id="IPR036249">
    <property type="entry name" value="Thioredoxin-like_sf"/>
</dbReference>
<dbReference type="GO" id="GO:0046872">
    <property type="term" value="F:metal ion binding"/>
    <property type="evidence" value="ECO:0007669"/>
    <property type="project" value="UniProtKB-KW"/>
</dbReference>
<accession>A0A4R7V984</accession>
<keyword evidence="3" id="KW-0479">Metal-binding</keyword>